<reference evidence="8 9" key="1">
    <citation type="journal article" date="2010" name="Nature">
        <title>The sequence and de novo assembly of the giant panda genome.</title>
        <authorList>
            <person name="Li R."/>
            <person name="Fan W."/>
            <person name="Tian G."/>
            <person name="Zhu H."/>
            <person name="He L."/>
            <person name="Cai J."/>
            <person name="Huang Q."/>
            <person name="Cai Q."/>
            <person name="Li B."/>
            <person name="Bai Y."/>
            <person name="Zhang Z."/>
            <person name="Zhang Y."/>
            <person name="Wang W."/>
            <person name="Li J."/>
            <person name="Wei F."/>
            <person name="Li H."/>
            <person name="Jian M."/>
            <person name="Li J."/>
            <person name="Zhang Z."/>
            <person name="Nielsen R."/>
            <person name="Li D."/>
            <person name="Gu W."/>
            <person name="Yang Z."/>
            <person name="Xuan Z."/>
            <person name="Ryder O.A."/>
            <person name="Leung F.C."/>
            <person name="Zhou Y."/>
            <person name="Cao J."/>
            <person name="Sun X."/>
            <person name="Fu Y."/>
            <person name="Fang X."/>
            <person name="Guo X."/>
            <person name="Wang B."/>
            <person name="Hou R."/>
            <person name="Shen F."/>
            <person name="Mu B."/>
            <person name="Ni P."/>
            <person name="Lin R."/>
            <person name="Qian W."/>
            <person name="Wang G."/>
            <person name="Yu C."/>
            <person name="Nie W."/>
            <person name="Wang J."/>
            <person name="Wu Z."/>
            <person name="Liang H."/>
            <person name="Min J."/>
            <person name="Wu Q."/>
            <person name="Cheng S."/>
            <person name="Ruan J."/>
            <person name="Wang M."/>
            <person name="Shi Z."/>
            <person name="Wen M."/>
            <person name="Liu B."/>
            <person name="Ren X."/>
            <person name="Zheng H."/>
            <person name="Dong D."/>
            <person name="Cook K."/>
            <person name="Shan G."/>
            <person name="Zhang H."/>
            <person name="Kosiol C."/>
            <person name="Xie X."/>
            <person name="Lu Z."/>
            <person name="Zheng H."/>
            <person name="Li Y."/>
            <person name="Steiner C.C."/>
            <person name="Lam T.T."/>
            <person name="Lin S."/>
            <person name="Zhang Q."/>
            <person name="Li G."/>
            <person name="Tian J."/>
            <person name="Gong T."/>
            <person name="Liu H."/>
            <person name="Zhang D."/>
            <person name="Fang L."/>
            <person name="Ye C."/>
            <person name="Zhang J."/>
            <person name="Hu W."/>
            <person name="Xu A."/>
            <person name="Ren Y."/>
            <person name="Zhang G."/>
            <person name="Bruford M.W."/>
            <person name="Li Q."/>
            <person name="Ma L."/>
            <person name="Guo Y."/>
            <person name="An N."/>
            <person name="Hu Y."/>
            <person name="Zheng Y."/>
            <person name="Shi Y."/>
            <person name="Li Z."/>
            <person name="Liu Q."/>
            <person name="Chen Y."/>
            <person name="Zhao J."/>
            <person name="Qu N."/>
            <person name="Zhao S."/>
            <person name="Tian F."/>
            <person name="Wang X."/>
            <person name="Wang H."/>
            <person name="Xu L."/>
            <person name="Liu X."/>
            <person name="Vinar T."/>
            <person name="Wang Y."/>
            <person name="Lam T.W."/>
            <person name="Yiu S.M."/>
            <person name="Liu S."/>
            <person name="Zhang H."/>
            <person name="Li D."/>
            <person name="Huang Y."/>
            <person name="Wang X."/>
            <person name="Yang G."/>
            <person name="Jiang Z."/>
            <person name="Wang J."/>
            <person name="Qin N."/>
            <person name="Li L."/>
            <person name="Li J."/>
            <person name="Bolund L."/>
            <person name="Kristiansen K."/>
            <person name="Wong G.K."/>
            <person name="Olson M."/>
            <person name="Zhang X."/>
            <person name="Li S."/>
            <person name="Yang H."/>
            <person name="Wang J."/>
            <person name="Wang J."/>
        </authorList>
    </citation>
    <scope>NUCLEOTIDE SEQUENCE [LARGE SCALE GENOMIC DNA]</scope>
</reference>
<proteinExistence type="inferred from homology"/>
<name>A0A7N5JVN4_AILME</name>
<dbReference type="PANTHER" id="PTHR22745">
    <property type="entry name" value="PROTHYMOSIN ALPHA"/>
    <property type="match status" value="1"/>
</dbReference>
<comment type="subcellular location">
    <subcellularLocation>
        <location evidence="1">Nucleus</location>
    </subcellularLocation>
</comment>
<dbReference type="InterPro" id="IPR004931">
    <property type="entry name" value="Pro/parathymosin"/>
</dbReference>
<reference evidence="8" key="3">
    <citation type="submission" date="2025-09" db="UniProtKB">
        <authorList>
            <consortium name="Ensembl"/>
        </authorList>
    </citation>
    <scope>IDENTIFICATION</scope>
</reference>
<evidence type="ECO:0000256" key="6">
    <source>
        <dbReference type="ARBA" id="ARBA00040447"/>
    </source>
</evidence>
<feature type="region of interest" description="Disordered" evidence="7">
    <location>
        <begin position="67"/>
        <end position="146"/>
    </location>
</feature>
<dbReference type="AlphaFoldDB" id="A0A7N5JVN4"/>
<sequence>MNLDADPTLNTFPAESWNSRSVLNPLHRIRECPHQVTAVDTSSEITTKDLKEREEWWRRQMTREAHLLTGTLMEEDGEQEADNAVDEGEDGQEEKEGDGEEENGEEDEKAEAAMGSRAAEDEEEDADTKKQKTNQDDYTARKEKLN</sequence>
<dbReference type="GeneTree" id="ENSGT01030000240072"/>
<evidence type="ECO:0000256" key="5">
    <source>
        <dbReference type="ARBA" id="ARBA00038744"/>
    </source>
</evidence>
<keyword evidence="9" id="KW-1185">Reference proteome</keyword>
<dbReference type="Pfam" id="PF03247">
    <property type="entry name" value="Prothymosin"/>
    <property type="match status" value="1"/>
</dbReference>
<comment type="subunit">
    <text evidence="5">Interacts with NUPR1; regulates apoptotic process.</text>
</comment>
<evidence type="ECO:0000256" key="1">
    <source>
        <dbReference type="ARBA" id="ARBA00004123"/>
    </source>
</evidence>
<accession>A0A7N5JVN4</accession>
<evidence type="ECO:0000256" key="3">
    <source>
        <dbReference type="ARBA" id="ARBA00023242"/>
    </source>
</evidence>
<dbReference type="GO" id="GO:0005634">
    <property type="term" value="C:nucleus"/>
    <property type="evidence" value="ECO:0007669"/>
    <property type="project" value="UniProtKB-SubCell"/>
</dbReference>
<dbReference type="GO" id="GO:0042393">
    <property type="term" value="F:histone binding"/>
    <property type="evidence" value="ECO:0007669"/>
    <property type="project" value="TreeGrafter"/>
</dbReference>
<comment type="function">
    <text evidence="4">Prothymosin alpha may mediate immune function by conferring resistance to certain opportunistic infections.</text>
</comment>
<organism evidence="8 9">
    <name type="scientific">Ailuropoda melanoleuca</name>
    <name type="common">Giant panda</name>
    <dbReference type="NCBI Taxonomy" id="9646"/>
    <lineage>
        <taxon>Eukaryota</taxon>
        <taxon>Metazoa</taxon>
        <taxon>Chordata</taxon>
        <taxon>Craniata</taxon>
        <taxon>Vertebrata</taxon>
        <taxon>Euteleostomi</taxon>
        <taxon>Mammalia</taxon>
        <taxon>Eutheria</taxon>
        <taxon>Laurasiatheria</taxon>
        <taxon>Carnivora</taxon>
        <taxon>Caniformia</taxon>
        <taxon>Ursidae</taxon>
        <taxon>Ailuropoda</taxon>
    </lineage>
</organism>
<evidence type="ECO:0000256" key="2">
    <source>
        <dbReference type="ARBA" id="ARBA00008032"/>
    </source>
</evidence>
<feature type="compositionally biased region" description="Acidic residues" evidence="7">
    <location>
        <begin position="73"/>
        <end position="109"/>
    </location>
</feature>
<evidence type="ECO:0000256" key="7">
    <source>
        <dbReference type="SAM" id="MobiDB-lite"/>
    </source>
</evidence>
<dbReference type="Proteomes" id="UP000008912">
    <property type="component" value="Unassembled WGS sequence"/>
</dbReference>
<evidence type="ECO:0000256" key="4">
    <source>
        <dbReference type="ARBA" id="ARBA00037621"/>
    </source>
</evidence>
<protein>
    <recommendedName>
        <fullName evidence="6">Prothymosin alpha</fullName>
    </recommendedName>
</protein>
<dbReference type="GO" id="GO:0045944">
    <property type="term" value="P:positive regulation of transcription by RNA polymerase II"/>
    <property type="evidence" value="ECO:0007669"/>
    <property type="project" value="TreeGrafter"/>
</dbReference>
<reference evidence="8" key="2">
    <citation type="submission" date="2025-08" db="UniProtKB">
        <authorList>
            <consortium name="Ensembl"/>
        </authorList>
    </citation>
    <scope>IDENTIFICATION</scope>
</reference>
<comment type="similarity">
    <text evidence="2">Belongs to the pro/parathymosin family.</text>
</comment>
<keyword evidence="3" id="KW-0539">Nucleus</keyword>
<evidence type="ECO:0000313" key="9">
    <source>
        <dbReference type="Proteomes" id="UP000008912"/>
    </source>
</evidence>
<feature type="compositionally biased region" description="Basic and acidic residues" evidence="7">
    <location>
        <begin position="127"/>
        <end position="146"/>
    </location>
</feature>
<dbReference type="GO" id="GO:0043066">
    <property type="term" value="P:negative regulation of apoptotic process"/>
    <property type="evidence" value="ECO:0007669"/>
    <property type="project" value="TreeGrafter"/>
</dbReference>
<dbReference type="PANTHER" id="PTHR22745:SF0">
    <property type="entry name" value="PROTHYMOSIN ALPHA"/>
    <property type="match status" value="1"/>
</dbReference>
<evidence type="ECO:0000313" key="8">
    <source>
        <dbReference type="Ensembl" id="ENSAMEP00000031073.1"/>
    </source>
</evidence>
<dbReference type="Ensembl" id="ENSAMET00000040023.1">
    <property type="protein sequence ID" value="ENSAMEP00000031073.1"/>
    <property type="gene ID" value="ENSAMEG00000030544.1"/>
</dbReference>
<dbReference type="InParanoid" id="A0A7N5JVN4"/>